<name>A0ABV7HBC1_9BURK</name>
<organism evidence="5 6">
    <name type="scientific">Piscinibacterium candidicorallinum</name>
    <dbReference type="NCBI Taxonomy" id="1793872"/>
    <lineage>
        <taxon>Bacteria</taxon>
        <taxon>Pseudomonadati</taxon>
        <taxon>Pseudomonadota</taxon>
        <taxon>Betaproteobacteria</taxon>
        <taxon>Burkholderiales</taxon>
        <taxon>Piscinibacterium</taxon>
    </lineage>
</organism>
<dbReference type="PANTHER" id="PTHR30154:SF53">
    <property type="entry name" value="HTH-TYPE TRANSCRIPTIONAL REGULATOR LRPC"/>
    <property type="match status" value="1"/>
</dbReference>
<sequence>MNTPTDATDRALLALLQANARESVTTLAKKLGVARTTVLARMQKLEAAGVITGYSVRINRAGVEAGLSAYVGLTVEPKRGRDVVKRLGRMPEVALLASVSGEFDYLALVRAASSSQLDALLDEIGELDGVVKTTSSVVLAEKLNRLA</sequence>
<dbReference type="InterPro" id="IPR036390">
    <property type="entry name" value="WH_DNA-bd_sf"/>
</dbReference>
<dbReference type="SUPFAM" id="SSF46785">
    <property type="entry name" value="Winged helix' DNA-binding domain"/>
    <property type="match status" value="1"/>
</dbReference>
<dbReference type="InterPro" id="IPR000485">
    <property type="entry name" value="AsnC-type_HTH_dom"/>
</dbReference>
<proteinExistence type="predicted"/>
<evidence type="ECO:0000313" key="6">
    <source>
        <dbReference type="Proteomes" id="UP001595556"/>
    </source>
</evidence>
<evidence type="ECO:0000313" key="5">
    <source>
        <dbReference type="EMBL" id="MFC3148677.1"/>
    </source>
</evidence>
<dbReference type="PANTHER" id="PTHR30154">
    <property type="entry name" value="LEUCINE-RESPONSIVE REGULATORY PROTEIN"/>
    <property type="match status" value="1"/>
</dbReference>
<keyword evidence="2" id="KW-0238">DNA-binding</keyword>
<dbReference type="PRINTS" id="PR00033">
    <property type="entry name" value="HTHASNC"/>
</dbReference>
<evidence type="ECO:0000256" key="3">
    <source>
        <dbReference type="ARBA" id="ARBA00023163"/>
    </source>
</evidence>
<evidence type="ECO:0000256" key="1">
    <source>
        <dbReference type="ARBA" id="ARBA00023015"/>
    </source>
</evidence>
<dbReference type="SMART" id="SM00344">
    <property type="entry name" value="HTH_ASNC"/>
    <property type="match status" value="1"/>
</dbReference>
<protein>
    <submittedName>
        <fullName evidence="5">Lrp/AsnC family transcriptional regulator</fullName>
    </submittedName>
</protein>
<keyword evidence="1" id="KW-0805">Transcription regulation</keyword>
<dbReference type="Proteomes" id="UP001595556">
    <property type="component" value="Unassembled WGS sequence"/>
</dbReference>
<comment type="caution">
    <text evidence="5">The sequence shown here is derived from an EMBL/GenBank/DDBJ whole genome shotgun (WGS) entry which is preliminary data.</text>
</comment>
<dbReference type="Pfam" id="PF13404">
    <property type="entry name" value="HTH_AsnC-type"/>
    <property type="match status" value="1"/>
</dbReference>
<keyword evidence="3" id="KW-0804">Transcription</keyword>
<dbReference type="InterPro" id="IPR019888">
    <property type="entry name" value="Tscrpt_reg_AsnC-like"/>
</dbReference>
<dbReference type="SUPFAM" id="SSF54909">
    <property type="entry name" value="Dimeric alpha+beta barrel"/>
    <property type="match status" value="1"/>
</dbReference>
<gene>
    <name evidence="5" type="ORF">ACFOEN_13675</name>
</gene>
<dbReference type="PROSITE" id="PS50956">
    <property type="entry name" value="HTH_ASNC_2"/>
    <property type="match status" value="1"/>
</dbReference>
<dbReference type="Pfam" id="PF01037">
    <property type="entry name" value="AsnC_trans_reg"/>
    <property type="match status" value="1"/>
</dbReference>
<dbReference type="RefSeq" id="WP_377304833.1">
    <property type="nucleotide sequence ID" value="NZ_CP180191.1"/>
</dbReference>
<dbReference type="EMBL" id="JBHRTI010000007">
    <property type="protein sequence ID" value="MFC3148677.1"/>
    <property type="molecule type" value="Genomic_DNA"/>
</dbReference>
<dbReference type="Gene3D" id="3.30.70.920">
    <property type="match status" value="1"/>
</dbReference>
<accession>A0ABV7HBC1</accession>
<dbReference type="InterPro" id="IPR019887">
    <property type="entry name" value="Tscrpt_reg_AsnC/Lrp_C"/>
</dbReference>
<evidence type="ECO:0000259" key="4">
    <source>
        <dbReference type="PROSITE" id="PS50956"/>
    </source>
</evidence>
<keyword evidence="6" id="KW-1185">Reference proteome</keyword>
<reference evidence="6" key="1">
    <citation type="journal article" date="2019" name="Int. J. Syst. Evol. Microbiol.">
        <title>The Global Catalogue of Microorganisms (GCM) 10K type strain sequencing project: providing services to taxonomists for standard genome sequencing and annotation.</title>
        <authorList>
            <consortium name="The Broad Institute Genomics Platform"/>
            <consortium name="The Broad Institute Genome Sequencing Center for Infectious Disease"/>
            <person name="Wu L."/>
            <person name="Ma J."/>
        </authorList>
    </citation>
    <scope>NUCLEOTIDE SEQUENCE [LARGE SCALE GENOMIC DNA]</scope>
    <source>
        <strain evidence="6">KCTC 52168</strain>
    </source>
</reference>
<dbReference type="InterPro" id="IPR011008">
    <property type="entry name" value="Dimeric_a/b-barrel"/>
</dbReference>
<dbReference type="InterPro" id="IPR036388">
    <property type="entry name" value="WH-like_DNA-bd_sf"/>
</dbReference>
<feature type="domain" description="HTH asnC-type" evidence="4">
    <location>
        <begin position="6"/>
        <end position="68"/>
    </location>
</feature>
<dbReference type="Gene3D" id="1.10.10.10">
    <property type="entry name" value="Winged helix-like DNA-binding domain superfamily/Winged helix DNA-binding domain"/>
    <property type="match status" value="1"/>
</dbReference>
<evidence type="ECO:0000256" key="2">
    <source>
        <dbReference type="ARBA" id="ARBA00023125"/>
    </source>
</evidence>